<keyword evidence="2" id="KW-1185">Reference proteome</keyword>
<comment type="caution">
    <text evidence="1">The sequence shown here is derived from an EMBL/GenBank/DDBJ whole genome shotgun (WGS) entry which is preliminary data.</text>
</comment>
<sequence>MNKEVELVALREVTREEFLDLAQNGVRELFELGHYKVFDGWKSEEQSHFVYEMGTHRCYLIDKDTCYELVTAFYCGGSKPSIIENLNVIALSIK</sequence>
<gene>
    <name evidence="1" type="ORF">P4447_14130</name>
</gene>
<protein>
    <submittedName>
        <fullName evidence="1">Uncharacterized protein</fullName>
    </submittedName>
</protein>
<accession>A0ABU6NDY6</accession>
<proteinExistence type="predicted"/>
<dbReference type="EMBL" id="JARMQG010000194">
    <property type="protein sequence ID" value="MED3563572.1"/>
    <property type="molecule type" value="Genomic_DNA"/>
</dbReference>
<dbReference type="RefSeq" id="WP_071358863.1">
    <property type="nucleotide sequence ID" value="NZ_JARMQG010000194.1"/>
</dbReference>
<reference evidence="1 2" key="1">
    <citation type="submission" date="2023-03" db="EMBL/GenBank/DDBJ databases">
        <title>Bacillus Genome Sequencing.</title>
        <authorList>
            <person name="Dunlap C."/>
        </authorList>
    </citation>
    <scope>NUCLEOTIDE SEQUENCE [LARGE SCALE GENOMIC DNA]</scope>
    <source>
        <strain evidence="1 2">B-14544</strain>
    </source>
</reference>
<evidence type="ECO:0000313" key="2">
    <source>
        <dbReference type="Proteomes" id="UP001330749"/>
    </source>
</evidence>
<dbReference type="Proteomes" id="UP001330749">
    <property type="component" value="Unassembled WGS sequence"/>
</dbReference>
<name>A0ABU6NDY6_9BACI</name>
<evidence type="ECO:0000313" key="1">
    <source>
        <dbReference type="EMBL" id="MED3563572.1"/>
    </source>
</evidence>
<organism evidence="1 2">
    <name type="scientific">Bacillus xiapuensis</name>
    <dbReference type="NCBI Taxonomy" id="2014075"/>
    <lineage>
        <taxon>Bacteria</taxon>
        <taxon>Bacillati</taxon>
        <taxon>Bacillota</taxon>
        <taxon>Bacilli</taxon>
        <taxon>Bacillales</taxon>
        <taxon>Bacillaceae</taxon>
        <taxon>Bacillus</taxon>
    </lineage>
</organism>